<evidence type="ECO:0000256" key="1">
    <source>
        <dbReference type="SAM" id="Phobius"/>
    </source>
</evidence>
<evidence type="ECO:0000313" key="3">
    <source>
        <dbReference type="EMBL" id="MDN4479900.1"/>
    </source>
</evidence>
<reference evidence="3" key="1">
    <citation type="submission" date="2023-06" db="EMBL/GenBank/DDBJ databases">
        <title>Egi l300058.</title>
        <authorList>
            <person name="Gao L."/>
            <person name="Fang B.-Z."/>
            <person name="Li W.-J."/>
        </authorList>
    </citation>
    <scope>NUCLEOTIDE SEQUENCE</scope>
    <source>
        <strain evidence="3">EGI L300058</strain>
    </source>
</reference>
<dbReference type="Proteomes" id="UP001172708">
    <property type="component" value="Unassembled WGS sequence"/>
</dbReference>
<evidence type="ECO:0000259" key="2">
    <source>
        <dbReference type="Pfam" id="PF07811"/>
    </source>
</evidence>
<evidence type="ECO:0000313" key="4">
    <source>
        <dbReference type="Proteomes" id="UP001172708"/>
    </source>
</evidence>
<keyword evidence="1" id="KW-0472">Membrane</keyword>
<dbReference type="InterPro" id="IPR012495">
    <property type="entry name" value="TadE-like_dom"/>
</dbReference>
<keyword evidence="4" id="KW-1185">Reference proteome</keyword>
<dbReference type="RefSeq" id="WP_301141139.1">
    <property type="nucleotide sequence ID" value="NZ_JAUHQA010000001.1"/>
</dbReference>
<gene>
    <name evidence="3" type="ORF">QQX02_03055</name>
</gene>
<keyword evidence="1" id="KW-0812">Transmembrane</keyword>
<comment type="caution">
    <text evidence="3">The sequence shown here is derived from an EMBL/GenBank/DDBJ whole genome shotgun (WGS) entry which is preliminary data.</text>
</comment>
<dbReference type="Pfam" id="PF07811">
    <property type="entry name" value="TadE"/>
    <property type="match status" value="1"/>
</dbReference>
<organism evidence="3 4">
    <name type="scientific">Demequina muriae</name>
    <dbReference type="NCBI Taxonomy" id="3051664"/>
    <lineage>
        <taxon>Bacteria</taxon>
        <taxon>Bacillati</taxon>
        <taxon>Actinomycetota</taxon>
        <taxon>Actinomycetes</taxon>
        <taxon>Micrococcales</taxon>
        <taxon>Demequinaceae</taxon>
        <taxon>Demequina</taxon>
    </lineage>
</organism>
<name>A0ABT8GEP5_9MICO</name>
<feature type="domain" description="TadE-like" evidence="2">
    <location>
        <begin position="14"/>
        <end position="56"/>
    </location>
</feature>
<proteinExistence type="predicted"/>
<keyword evidence="1" id="KW-1133">Transmembrane helix</keyword>
<accession>A0ABT8GEP5</accession>
<feature type="transmembrane region" description="Helical" evidence="1">
    <location>
        <begin position="20"/>
        <end position="41"/>
    </location>
</feature>
<dbReference type="EMBL" id="JAUHQA010000001">
    <property type="protein sequence ID" value="MDN4479900.1"/>
    <property type="molecule type" value="Genomic_DNA"/>
</dbReference>
<protein>
    <submittedName>
        <fullName evidence="3">Pilus assembly protein</fullName>
    </submittedName>
</protein>
<sequence>MRSIPSRGAEHDRGSAAVEFVLVGTLVVLIGLAVLQLVLALHVRNILVSSAYEGARHGARADRTLDDGVARSEEVARSALGNREILARASRDSVDGAGVVVVTLEAAVPIVGLWGPGTMRVEARAFDEASDG</sequence>